<proteinExistence type="predicted"/>
<accession>A0ABS2CG99</accession>
<gene>
    <name evidence="6" type="ORF">JQN70_00675</name>
</gene>
<keyword evidence="1 2" id="KW-0443">Lipid metabolism</keyword>
<feature type="transmembrane region" description="Helical" evidence="4">
    <location>
        <begin position="1317"/>
        <end position="1346"/>
    </location>
</feature>
<feature type="transmembrane region" description="Helical" evidence="4">
    <location>
        <begin position="1237"/>
        <end position="1257"/>
    </location>
</feature>
<keyword evidence="7" id="KW-1185">Reference proteome</keyword>
<dbReference type="InterPro" id="IPR024282">
    <property type="entry name" value="DUF3376"/>
</dbReference>
<feature type="short sequence motif" description="DGA/G" evidence="2">
    <location>
        <begin position="295"/>
        <end position="297"/>
    </location>
</feature>
<feature type="transmembrane region" description="Helical" evidence="4">
    <location>
        <begin position="1013"/>
        <end position="1030"/>
    </location>
</feature>
<dbReference type="PROSITE" id="PS51635">
    <property type="entry name" value="PNPLA"/>
    <property type="match status" value="1"/>
</dbReference>
<dbReference type="Proteomes" id="UP001430172">
    <property type="component" value="Unassembled WGS sequence"/>
</dbReference>
<dbReference type="Pfam" id="PF11856">
    <property type="entry name" value="DUF3376"/>
    <property type="match status" value="1"/>
</dbReference>
<feature type="transmembrane region" description="Helical" evidence="4">
    <location>
        <begin position="1127"/>
        <end position="1148"/>
    </location>
</feature>
<keyword evidence="2" id="KW-0442">Lipid degradation</keyword>
<organism evidence="6 7">
    <name type="scientific">Phycicoccus sonneratiae</name>
    <dbReference type="NCBI Taxonomy" id="2807628"/>
    <lineage>
        <taxon>Bacteria</taxon>
        <taxon>Bacillati</taxon>
        <taxon>Actinomycetota</taxon>
        <taxon>Actinomycetes</taxon>
        <taxon>Micrococcales</taxon>
        <taxon>Intrasporangiaceae</taxon>
        <taxon>Phycicoccus</taxon>
    </lineage>
</organism>
<feature type="transmembrane region" description="Helical" evidence="4">
    <location>
        <begin position="1200"/>
        <end position="1222"/>
    </location>
</feature>
<comment type="caution">
    <text evidence="2">Lacks conserved residue(s) required for the propagation of feature annotation.</text>
</comment>
<dbReference type="EMBL" id="JAFDVD010000001">
    <property type="protein sequence ID" value="MBM6398894.1"/>
    <property type="molecule type" value="Genomic_DNA"/>
</dbReference>
<dbReference type="Gene3D" id="3.40.1090.10">
    <property type="entry name" value="Cytosolic phospholipase A2 catalytic domain"/>
    <property type="match status" value="1"/>
</dbReference>
<evidence type="ECO:0000313" key="6">
    <source>
        <dbReference type="EMBL" id="MBM6398894.1"/>
    </source>
</evidence>
<keyword evidence="4" id="KW-0812">Transmembrane</keyword>
<feature type="active site" description="Proton acceptor" evidence="2">
    <location>
        <position position="295"/>
    </location>
</feature>
<evidence type="ECO:0000256" key="3">
    <source>
        <dbReference type="SAM" id="MobiDB-lite"/>
    </source>
</evidence>
<feature type="transmembrane region" description="Helical" evidence="4">
    <location>
        <begin position="1088"/>
        <end position="1107"/>
    </location>
</feature>
<evidence type="ECO:0000259" key="5">
    <source>
        <dbReference type="PROSITE" id="PS51635"/>
    </source>
</evidence>
<dbReference type="InterPro" id="IPR019894">
    <property type="entry name" value="Patatin-related_protein"/>
</dbReference>
<feature type="transmembrane region" description="Helical" evidence="4">
    <location>
        <begin position="1278"/>
        <end position="1311"/>
    </location>
</feature>
<feature type="domain" description="PNPLA" evidence="5">
    <location>
        <begin position="36"/>
        <end position="308"/>
    </location>
</feature>
<dbReference type="InterPro" id="IPR016035">
    <property type="entry name" value="Acyl_Trfase/lysoPLipase"/>
</dbReference>
<protein>
    <submittedName>
        <fullName evidence="6">Patatin-like protein</fullName>
    </submittedName>
</protein>
<keyword evidence="2" id="KW-0378">Hydrolase</keyword>
<feature type="short sequence motif" description="GXSXG" evidence="2">
    <location>
        <begin position="87"/>
        <end position="91"/>
    </location>
</feature>
<evidence type="ECO:0000256" key="4">
    <source>
        <dbReference type="SAM" id="Phobius"/>
    </source>
</evidence>
<evidence type="ECO:0000313" key="7">
    <source>
        <dbReference type="Proteomes" id="UP001430172"/>
    </source>
</evidence>
<sequence length="1457" mass="153266">MALPTAATTDPSAAPARGLRAAALDLVPPEELRLAVVLNGGVSLAVWMGGSVLEIDRLAHAGRRGNATYATMLALAGCRARVDVVTGTSAGGINGAALALAQVNPDADLALLREVWAEQGRFETLLRSPVKGSPASLFKGDEHFLPELHAALARLARTSDPRRLATPDEAPLDLTIMTTVLRGTETVTVDALGQRLPQAVHGASFGWSRVPRRPGEATAPADDPFSPARIAATAAQMALAARASSSFPVAFEPTFVPVGAPAAHEDDPRAALWPDMAGAASWAEDGADRSRFVVDGGVLANTPTRAAMRGIMAMPAHGAVRRVLLLVYPHAPSPQEAPPDTAAAAPALTRTLAGVAGALSAQGSRTFVDEIGAFNAAATSRRGTRVDILGQLAVDGVARRRTLPVLAEDLAGRLFEHYRSARRTRAARSVAAKVVENLPSRAWCDDEEAWDLERVRRAAERAHTEGLPGPDSAPGWLPYLPTRSPGRGAPVGGDGWAWGDGGALGVVEAVNDVLRTLAWVVPGTESSACAAIGEARLAATAAVDTLAAVRGTIDERWSDPLLRTVRPDDSYWRLRLAAYAVRMTGTSRDAAESAAERVVATDRARVVEATGDDAAADLRAEALREAIGRALDAGPVPGRPATRRTSSCTDEDAQPGACGREVGGVVRGVVEALRLSALPVLVAWCREHPLDGSAAGGVLGGLEELHRWHDLLTPGGVVPRDTGALLTRLLHLEVLSTVLGDGTPTGLSIPVELVQLSAQTQNPSTEFSRTADDKLGGWSLNRFGGFLKRSWRVNDWTWGRVDAATVLARTVLCPARVRRAAHLSGYLATGSPDVLARETLDDLVGTLLAGTGLEEDPRVRALRRRAFRELHEAFRSDVAAESLPSTMPGLAGLFAWALHLELVGPELAALVAAVREDEVDGASPRSRGAVLLATEQHLLAGLGGVRDPEDVTPRDRVRALEAFDRAGVGREPLTTEMASDLLIRSAATAGAVTASVLDAPSSGLDRVRPVTRVLRGAMLAVHWLVVGLTSRATVPRSLALLGLSFGGVLLVASLFGVLPQAWSAPAALLGIGALLAAFGYGALRTGTVLHGVVLLSPLVPLVTFALTPEDAVPGEAGAAQAAASAVSATRGGVTLAAVLGVVLGLYLLGSLPQSFGSPWLLLGRLADDEGVRLPERPPRTALGRLGSGGRRRLVAVLRRLPSVLGPVLVVALPVALAAWVAATGAEGIARAVLAHRGWLVLAAVLAVLLGVAMTFRFGDLLRPLARVAREDGASDWRFGALVSPVQVTASWSVLYGLGYLVLGLVVAWRWLEPTSPPWLVALCVSALGLGLVLALGLPAVSPLLALRALERAEHRRDPEVRRFVVHDPVAAGGRPADVVARWTAHRSYAVDLAERGVGYRWLVGDGAGPDGVAPCLRPRGVELLRRLDEGGGPVTWRRRLRRVAWRPVAWWVRRRER</sequence>
<evidence type="ECO:0000256" key="2">
    <source>
        <dbReference type="PROSITE-ProRule" id="PRU01161"/>
    </source>
</evidence>
<dbReference type="SUPFAM" id="SSF52151">
    <property type="entry name" value="FabD/lysophospholipase-like"/>
    <property type="match status" value="1"/>
</dbReference>
<feature type="active site" description="Nucleophile" evidence="2">
    <location>
        <position position="89"/>
    </location>
</feature>
<keyword evidence="4" id="KW-1133">Transmembrane helix</keyword>
<dbReference type="InterPro" id="IPR002641">
    <property type="entry name" value="PNPLA_dom"/>
</dbReference>
<dbReference type="Pfam" id="PF01734">
    <property type="entry name" value="Patatin"/>
    <property type="match status" value="1"/>
</dbReference>
<evidence type="ECO:0000256" key="1">
    <source>
        <dbReference type="ARBA" id="ARBA00023098"/>
    </source>
</evidence>
<name>A0ABS2CG99_9MICO</name>
<dbReference type="NCBIfam" id="TIGR03607">
    <property type="entry name" value="patatin-like protein"/>
    <property type="match status" value="1"/>
</dbReference>
<comment type="caution">
    <text evidence="6">The sequence shown here is derived from an EMBL/GenBank/DDBJ whole genome shotgun (WGS) entry which is preliminary data.</text>
</comment>
<dbReference type="RefSeq" id="WP_204129384.1">
    <property type="nucleotide sequence ID" value="NZ_JAFDVD010000001.1"/>
</dbReference>
<feature type="region of interest" description="Disordered" evidence="3">
    <location>
        <begin position="633"/>
        <end position="655"/>
    </location>
</feature>
<feature type="transmembrane region" description="Helical" evidence="4">
    <location>
        <begin position="1064"/>
        <end position="1083"/>
    </location>
</feature>
<reference evidence="6" key="1">
    <citation type="submission" date="2021-02" db="EMBL/GenBank/DDBJ databases">
        <title>Phycicoccus sp. MQZ13P-5T, whole genome shotgun sequence.</title>
        <authorList>
            <person name="Tuo L."/>
        </authorList>
    </citation>
    <scope>NUCLEOTIDE SEQUENCE</scope>
    <source>
        <strain evidence="6">MQZ13P-5</strain>
    </source>
</reference>
<feature type="transmembrane region" description="Helical" evidence="4">
    <location>
        <begin position="1037"/>
        <end position="1058"/>
    </location>
</feature>
<keyword evidence="4" id="KW-0472">Membrane</keyword>